<sequence>MDISVSQYYSGISGLLLPVPNKTHYPTEFQDRSRLCYYSSLLNSIEINSSFYKIPQAATLKKWFTEVPDDFKFTFKLFKGITHQPGLNFDAAELSKFFDVIANVGHKKACVLVQFPPSVRISHFTQLQNLMASLRDCDPSNQWKIALEFRHTSLYTEEITELLTEYNLASVIHDKGNASSPMHLDESPFVYLRFHGPGGNYKGSYSDALLAEYASYIKDWMEEGKTVFTYFNNTMGDAHGNLNMLQSMVKEGME</sequence>
<evidence type="ECO:0000313" key="2">
    <source>
        <dbReference type="Proteomes" id="UP001595789"/>
    </source>
</evidence>
<gene>
    <name evidence="1" type="ORF">ACFOWA_08615</name>
</gene>
<proteinExistence type="predicted"/>
<dbReference type="Gene3D" id="3.20.20.410">
    <property type="entry name" value="Protein of unknown function UPF0759"/>
    <property type="match status" value="1"/>
</dbReference>
<reference evidence="2" key="1">
    <citation type="journal article" date="2019" name="Int. J. Syst. Evol. Microbiol.">
        <title>The Global Catalogue of Microorganisms (GCM) 10K type strain sequencing project: providing services to taxonomists for standard genome sequencing and annotation.</title>
        <authorList>
            <consortium name="The Broad Institute Genomics Platform"/>
            <consortium name="The Broad Institute Genome Sequencing Center for Infectious Disease"/>
            <person name="Wu L."/>
            <person name="Ma J."/>
        </authorList>
    </citation>
    <scope>NUCLEOTIDE SEQUENCE [LARGE SCALE GENOMIC DNA]</scope>
    <source>
        <strain evidence="2">CCM 8691</strain>
    </source>
</reference>
<accession>A0ABV8P7G2</accession>
<organism evidence="1 2">
    <name type="scientific">Pedobacter lithocola</name>
    <dbReference type="NCBI Taxonomy" id="1908239"/>
    <lineage>
        <taxon>Bacteria</taxon>
        <taxon>Pseudomonadati</taxon>
        <taxon>Bacteroidota</taxon>
        <taxon>Sphingobacteriia</taxon>
        <taxon>Sphingobacteriales</taxon>
        <taxon>Sphingobacteriaceae</taxon>
        <taxon>Pedobacter</taxon>
    </lineage>
</organism>
<name>A0ABV8P7G2_9SPHI</name>
<dbReference type="EMBL" id="JBHSBW010000007">
    <property type="protein sequence ID" value="MFC4211239.1"/>
    <property type="molecule type" value="Genomic_DNA"/>
</dbReference>
<evidence type="ECO:0000313" key="1">
    <source>
        <dbReference type="EMBL" id="MFC4211239.1"/>
    </source>
</evidence>
<protein>
    <submittedName>
        <fullName evidence="1">DUF72 domain-containing protein</fullName>
    </submittedName>
</protein>
<dbReference type="Pfam" id="PF01904">
    <property type="entry name" value="DUF72"/>
    <property type="match status" value="1"/>
</dbReference>
<dbReference type="InterPro" id="IPR002763">
    <property type="entry name" value="DUF72"/>
</dbReference>
<dbReference type="SUPFAM" id="SSF117396">
    <property type="entry name" value="TM1631-like"/>
    <property type="match status" value="1"/>
</dbReference>
<dbReference type="RefSeq" id="WP_378984028.1">
    <property type="nucleotide sequence ID" value="NZ_JBHSBW010000007.1"/>
</dbReference>
<dbReference type="PANTHER" id="PTHR30348">
    <property type="entry name" value="UNCHARACTERIZED PROTEIN YECE"/>
    <property type="match status" value="1"/>
</dbReference>
<comment type="caution">
    <text evidence="1">The sequence shown here is derived from an EMBL/GenBank/DDBJ whole genome shotgun (WGS) entry which is preliminary data.</text>
</comment>
<dbReference type="Proteomes" id="UP001595789">
    <property type="component" value="Unassembled WGS sequence"/>
</dbReference>
<keyword evidence="2" id="KW-1185">Reference proteome</keyword>
<dbReference type="InterPro" id="IPR036520">
    <property type="entry name" value="UPF0759_sf"/>
</dbReference>
<dbReference type="PANTHER" id="PTHR30348:SF4">
    <property type="entry name" value="DUF72 DOMAIN-CONTAINING PROTEIN"/>
    <property type="match status" value="1"/>
</dbReference>